<dbReference type="GO" id="GO:0005783">
    <property type="term" value="C:endoplasmic reticulum"/>
    <property type="evidence" value="ECO:0007669"/>
    <property type="project" value="UniProtKB-ARBA"/>
</dbReference>
<dbReference type="AlphaFoldDB" id="A0ABC8X0Q2"/>
<accession>A0ABC8X0Q2</accession>
<sequence>MADAIATMKEGQARKARELAEKCFLAGDVHGARQRMQSAVRLAPALPGTAQIVAAYDVHAAAAGRRAPDCWYAVLGLLQQQKKKASGAPPITHDDVKRQHRRLCLLVHPDKNPSAAADGAFKLVHAAWEELSCRHPPGDAPLAPAPAKEPQPPPASPPAPRPAPQPRKKDPPPKPPEPEPKRKPRKQDPPPEPKPRKQDPPPKPTPEPKPKWKPRPPRPQPVPRQPSPPPKPRPPPPPPTPKPKQTPRQQPTRRQKPPEESWQSSPAPPTTDRRSYSPAENECQACGACTINGRRILRCGNCQWSPMDNMPAADFDDDFFEEEYFY</sequence>
<dbReference type="Gene3D" id="1.10.287.110">
    <property type="entry name" value="DnaJ domain"/>
    <property type="match status" value="1"/>
</dbReference>
<feature type="region of interest" description="Disordered" evidence="1">
    <location>
        <begin position="135"/>
        <end position="282"/>
    </location>
</feature>
<reference evidence="4" key="1">
    <citation type="submission" date="2024-06" db="EMBL/GenBank/DDBJ databases">
        <authorList>
            <person name="Ryan C."/>
        </authorList>
    </citation>
    <scope>NUCLEOTIDE SEQUENCE [LARGE SCALE GENOMIC DNA]</scope>
</reference>
<dbReference type="PROSITE" id="PS50076">
    <property type="entry name" value="DNAJ_2"/>
    <property type="match status" value="1"/>
</dbReference>
<feature type="domain" description="J" evidence="2">
    <location>
        <begin position="70"/>
        <end position="136"/>
    </location>
</feature>
<name>A0ABC8X0Q2_9POAL</name>
<dbReference type="Proteomes" id="UP001497457">
    <property type="component" value="Chromosome 13rd"/>
</dbReference>
<organism evidence="3 4">
    <name type="scientific">Urochloa decumbens</name>
    <dbReference type="NCBI Taxonomy" id="240449"/>
    <lineage>
        <taxon>Eukaryota</taxon>
        <taxon>Viridiplantae</taxon>
        <taxon>Streptophyta</taxon>
        <taxon>Embryophyta</taxon>
        <taxon>Tracheophyta</taxon>
        <taxon>Spermatophyta</taxon>
        <taxon>Magnoliopsida</taxon>
        <taxon>Liliopsida</taxon>
        <taxon>Poales</taxon>
        <taxon>Poaceae</taxon>
        <taxon>PACMAD clade</taxon>
        <taxon>Panicoideae</taxon>
        <taxon>Panicodae</taxon>
        <taxon>Paniceae</taxon>
        <taxon>Melinidinae</taxon>
        <taxon>Urochloa</taxon>
    </lineage>
</organism>
<dbReference type="SUPFAM" id="SSF46565">
    <property type="entry name" value="Chaperone J-domain"/>
    <property type="match status" value="1"/>
</dbReference>
<dbReference type="CDD" id="cd06257">
    <property type="entry name" value="DnaJ"/>
    <property type="match status" value="1"/>
</dbReference>
<gene>
    <name evidence="3" type="ORF">URODEC1_LOCUS18678</name>
</gene>
<dbReference type="Pfam" id="PF00226">
    <property type="entry name" value="DnaJ"/>
    <property type="match status" value="1"/>
</dbReference>
<dbReference type="PRINTS" id="PR01217">
    <property type="entry name" value="PRICHEXTENSN"/>
</dbReference>
<feature type="compositionally biased region" description="Basic and acidic residues" evidence="1">
    <location>
        <begin position="167"/>
        <end position="210"/>
    </location>
</feature>
<keyword evidence="4" id="KW-1185">Reference proteome</keyword>
<evidence type="ECO:0000256" key="1">
    <source>
        <dbReference type="SAM" id="MobiDB-lite"/>
    </source>
</evidence>
<dbReference type="InterPro" id="IPR036869">
    <property type="entry name" value="J_dom_sf"/>
</dbReference>
<evidence type="ECO:0000313" key="3">
    <source>
        <dbReference type="EMBL" id="CAL4917616.1"/>
    </source>
</evidence>
<dbReference type="InterPro" id="IPR001623">
    <property type="entry name" value="DnaJ_domain"/>
</dbReference>
<feature type="compositionally biased region" description="Pro residues" evidence="1">
    <location>
        <begin position="217"/>
        <end position="244"/>
    </location>
</feature>
<protein>
    <recommendedName>
        <fullName evidence="2">J domain-containing protein</fullName>
    </recommendedName>
</protein>
<dbReference type="SMART" id="SM00271">
    <property type="entry name" value="DnaJ"/>
    <property type="match status" value="1"/>
</dbReference>
<dbReference type="PANTHER" id="PTHR44137">
    <property type="entry name" value="BNAC03G44070D PROTEIN"/>
    <property type="match status" value="1"/>
</dbReference>
<evidence type="ECO:0000259" key="2">
    <source>
        <dbReference type="PROSITE" id="PS50076"/>
    </source>
</evidence>
<proteinExistence type="predicted"/>
<dbReference type="PANTHER" id="PTHR44137:SF53">
    <property type="entry name" value="DNAJ DOMAIN CONTAINING PROTEIN, EXPRESSED"/>
    <property type="match status" value="1"/>
</dbReference>
<feature type="compositionally biased region" description="Pro residues" evidence="1">
    <location>
        <begin position="143"/>
        <end position="165"/>
    </location>
</feature>
<dbReference type="EMBL" id="OZ075123">
    <property type="protein sequence ID" value="CAL4917616.1"/>
    <property type="molecule type" value="Genomic_DNA"/>
</dbReference>
<evidence type="ECO:0000313" key="4">
    <source>
        <dbReference type="Proteomes" id="UP001497457"/>
    </source>
</evidence>
<reference evidence="3 4" key="2">
    <citation type="submission" date="2024-10" db="EMBL/GenBank/DDBJ databases">
        <authorList>
            <person name="Ryan C."/>
        </authorList>
    </citation>
    <scope>NUCLEOTIDE SEQUENCE [LARGE SCALE GENOMIC DNA]</scope>
</reference>